<comment type="caution">
    <text evidence="1">The sequence shown here is derived from an EMBL/GenBank/DDBJ whole genome shotgun (WGS) entry which is preliminary data.</text>
</comment>
<name>A0AA40BUT0_9PEZI</name>
<protein>
    <submittedName>
        <fullName evidence="1">Uncharacterized protein</fullName>
    </submittedName>
</protein>
<dbReference type="AlphaFoldDB" id="A0AA40BUT0"/>
<evidence type="ECO:0000313" key="1">
    <source>
        <dbReference type="EMBL" id="KAK0614436.1"/>
    </source>
</evidence>
<organism evidence="1 2">
    <name type="scientific">Immersiella caudata</name>
    <dbReference type="NCBI Taxonomy" id="314043"/>
    <lineage>
        <taxon>Eukaryota</taxon>
        <taxon>Fungi</taxon>
        <taxon>Dikarya</taxon>
        <taxon>Ascomycota</taxon>
        <taxon>Pezizomycotina</taxon>
        <taxon>Sordariomycetes</taxon>
        <taxon>Sordariomycetidae</taxon>
        <taxon>Sordariales</taxon>
        <taxon>Lasiosphaeriaceae</taxon>
        <taxon>Immersiella</taxon>
    </lineage>
</organism>
<dbReference type="EMBL" id="JAULSU010000006">
    <property type="protein sequence ID" value="KAK0614436.1"/>
    <property type="molecule type" value="Genomic_DNA"/>
</dbReference>
<sequence>MGWVGEAWVCIGDDRCDYDIGEIPEILCFEHDHTSLRVQRIREKPAPYDEASSSPGWKGGDDQEVQLEDIETRHLELFPKLGGIPEGHIVFFWTSSAFFTLTATEDKHPSRGTAIFDSFGEVVGNMGPVSSKTPAQGQEQHESIVVGSRRNQFSPPSLLVLQVEWRESIAYRVDVGEILEEAWERASHTWKLVPLG</sequence>
<proteinExistence type="predicted"/>
<reference evidence="1" key="1">
    <citation type="submission" date="2023-06" db="EMBL/GenBank/DDBJ databases">
        <title>Genome-scale phylogeny and comparative genomics of the fungal order Sordariales.</title>
        <authorList>
            <consortium name="Lawrence Berkeley National Laboratory"/>
            <person name="Hensen N."/>
            <person name="Bonometti L."/>
            <person name="Westerberg I."/>
            <person name="Brannstrom I.O."/>
            <person name="Guillou S."/>
            <person name="Cros-Aarteil S."/>
            <person name="Calhoun S."/>
            <person name="Haridas S."/>
            <person name="Kuo A."/>
            <person name="Mondo S."/>
            <person name="Pangilinan J."/>
            <person name="Riley R."/>
            <person name="Labutti K."/>
            <person name="Andreopoulos B."/>
            <person name="Lipzen A."/>
            <person name="Chen C."/>
            <person name="Yanf M."/>
            <person name="Daum C."/>
            <person name="Ng V."/>
            <person name="Clum A."/>
            <person name="Steindorff A."/>
            <person name="Ohm R."/>
            <person name="Martin F."/>
            <person name="Silar P."/>
            <person name="Natvig D."/>
            <person name="Lalanne C."/>
            <person name="Gautier V."/>
            <person name="Ament-Velasquez S.L."/>
            <person name="Kruys A."/>
            <person name="Hutchinson M.I."/>
            <person name="Powell A.J."/>
            <person name="Barry K."/>
            <person name="Miller A.N."/>
            <person name="Grigoriev I.V."/>
            <person name="Debuchy R."/>
            <person name="Gladieux P."/>
            <person name="Thoren M.H."/>
            <person name="Johannesson H."/>
        </authorList>
    </citation>
    <scope>NUCLEOTIDE SEQUENCE</scope>
    <source>
        <strain evidence="1">CBS 606.72</strain>
    </source>
</reference>
<accession>A0AA40BUT0</accession>
<gene>
    <name evidence="1" type="ORF">B0T14DRAFT_309267</name>
</gene>
<keyword evidence="2" id="KW-1185">Reference proteome</keyword>
<evidence type="ECO:0000313" key="2">
    <source>
        <dbReference type="Proteomes" id="UP001175000"/>
    </source>
</evidence>
<dbReference type="Proteomes" id="UP001175000">
    <property type="component" value="Unassembled WGS sequence"/>
</dbReference>